<accession>A0A2P6PSY9</accession>
<name>A0A2P6PSY9_ROSCH</name>
<dbReference type="EMBL" id="PDCK01000044">
    <property type="protein sequence ID" value="PRQ25058.1"/>
    <property type="molecule type" value="Genomic_DNA"/>
</dbReference>
<comment type="caution">
    <text evidence="1">The sequence shown here is derived from an EMBL/GenBank/DDBJ whole genome shotgun (WGS) entry which is preliminary data.</text>
</comment>
<dbReference type="Proteomes" id="UP000238479">
    <property type="component" value="Chromosome 6"/>
</dbReference>
<proteinExistence type="predicted"/>
<dbReference type="AlphaFoldDB" id="A0A2P6PSY9"/>
<gene>
    <name evidence="1" type="ORF">RchiOBHm_Chr6g0279431</name>
</gene>
<evidence type="ECO:0000313" key="1">
    <source>
        <dbReference type="EMBL" id="PRQ25058.1"/>
    </source>
</evidence>
<reference evidence="1 2" key="1">
    <citation type="journal article" date="2018" name="Nat. Genet.">
        <title>The Rosa genome provides new insights in the design of modern roses.</title>
        <authorList>
            <person name="Bendahmane M."/>
        </authorList>
    </citation>
    <scope>NUCLEOTIDE SEQUENCE [LARGE SCALE GENOMIC DNA]</scope>
    <source>
        <strain evidence="2">cv. Old Blush</strain>
    </source>
</reference>
<evidence type="ECO:0000313" key="2">
    <source>
        <dbReference type="Proteomes" id="UP000238479"/>
    </source>
</evidence>
<organism evidence="1 2">
    <name type="scientific">Rosa chinensis</name>
    <name type="common">China rose</name>
    <dbReference type="NCBI Taxonomy" id="74649"/>
    <lineage>
        <taxon>Eukaryota</taxon>
        <taxon>Viridiplantae</taxon>
        <taxon>Streptophyta</taxon>
        <taxon>Embryophyta</taxon>
        <taxon>Tracheophyta</taxon>
        <taxon>Spermatophyta</taxon>
        <taxon>Magnoliopsida</taxon>
        <taxon>eudicotyledons</taxon>
        <taxon>Gunneridae</taxon>
        <taxon>Pentapetalae</taxon>
        <taxon>rosids</taxon>
        <taxon>fabids</taxon>
        <taxon>Rosales</taxon>
        <taxon>Rosaceae</taxon>
        <taxon>Rosoideae</taxon>
        <taxon>Rosoideae incertae sedis</taxon>
        <taxon>Rosa</taxon>
    </lineage>
</organism>
<keyword evidence="2" id="KW-1185">Reference proteome</keyword>
<protein>
    <submittedName>
        <fullName evidence="1">Uncharacterized protein</fullName>
    </submittedName>
</protein>
<sequence>MIQRVNLLLELHLGKFRSRICIRIKRIDSIIFVCLDKGLHGGR</sequence>
<dbReference type="Gramene" id="PRQ25058">
    <property type="protein sequence ID" value="PRQ25058"/>
    <property type="gene ID" value="RchiOBHm_Chr6g0279431"/>
</dbReference>